<name>A0A5J5DRG2_9PERO</name>
<gene>
    <name evidence="2" type="ORF">FQN60_011257</name>
</gene>
<comment type="caution">
    <text evidence="2">The sequence shown here is derived from an EMBL/GenBank/DDBJ whole genome shotgun (WGS) entry which is preliminary data.</text>
</comment>
<organism evidence="2 3">
    <name type="scientific">Etheostoma spectabile</name>
    <name type="common">orangethroat darter</name>
    <dbReference type="NCBI Taxonomy" id="54343"/>
    <lineage>
        <taxon>Eukaryota</taxon>
        <taxon>Metazoa</taxon>
        <taxon>Chordata</taxon>
        <taxon>Craniata</taxon>
        <taxon>Vertebrata</taxon>
        <taxon>Euteleostomi</taxon>
        <taxon>Actinopterygii</taxon>
        <taxon>Neopterygii</taxon>
        <taxon>Teleostei</taxon>
        <taxon>Neoteleostei</taxon>
        <taxon>Acanthomorphata</taxon>
        <taxon>Eupercaria</taxon>
        <taxon>Perciformes</taxon>
        <taxon>Percoidei</taxon>
        <taxon>Percidae</taxon>
        <taxon>Etheostomatinae</taxon>
        <taxon>Etheostoma</taxon>
    </lineage>
</organism>
<evidence type="ECO:0000313" key="3">
    <source>
        <dbReference type="Proteomes" id="UP000327493"/>
    </source>
</evidence>
<feature type="region of interest" description="Disordered" evidence="1">
    <location>
        <begin position="23"/>
        <end position="47"/>
    </location>
</feature>
<evidence type="ECO:0000313" key="2">
    <source>
        <dbReference type="EMBL" id="KAA8595966.1"/>
    </source>
</evidence>
<evidence type="ECO:0000256" key="1">
    <source>
        <dbReference type="SAM" id="MobiDB-lite"/>
    </source>
</evidence>
<feature type="compositionally biased region" description="Polar residues" evidence="1">
    <location>
        <begin position="34"/>
        <end position="47"/>
    </location>
</feature>
<protein>
    <submittedName>
        <fullName evidence="2">Uncharacterized protein</fullName>
    </submittedName>
</protein>
<sequence>MVGNAVTLHSPAPQSFSILIVVRPSSDPRRQEGRQGSSLRNTTHAWK</sequence>
<dbReference type="EMBL" id="VOFY01000001">
    <property type="protein sequence ID" value="KAA8595966.1"/>
    <property type="molecule type" value="Genomic_DNA"/>
</dbReference>
<dbReference type="Proteomes" id="UP000327493">
    <property type="component" value="Chromosome 1"/>
</dbReference>
<keyword evidence="3" id="KW-1185">Reference proteome</keyword>
<dbReference type="AlphaFoldDB" id="A0A5J5DRG2"/>
<accession>A0A5J5DRG2</accession>
<proteinExistence type="predicted"/>
<reference evidence="2 3" key="1">
    <citation type="submission" date="2019-08" db="EMBL/GenBank/DDBJ databases">
        <title>A chromosome-level genome assembly, high-density linkage maps, and genome scans reveal the genomic architecture of hybrid incompatibilities underlying speciation via character displacement in darters (Percidae: Etheostominae).</title>
        <authorList>
            <person name="Moran R.L."/>
            <person name="Catchen J.M."/>
            <person name="Fuller R.C."/>
        </authorList>
    </citation>
    <scope>NUCLEOTIDE SEQUENCE [LARGE SCALE GENOMIC DNA]</scope>
    <source>
        <strain evidence="2">EspeVRDwgs_2016</strain>
        <tissue evidence="2">Muscle</tissue>
    </source>
</reference>